<evidence type="ECO:0000313" key="1">
    <source>
        <dbReference type="EnsemblMetazoa" id="SMAR015732-PA"/>
    </source>
</evidence>
<reference evidence="2" key="1">
    <citation type="submission" date="2011-05" db="EMBL/GenBank/DDBJ databases">
        <authorList>
            <person name="Richards S.R."/>
            <person name="Qu J."/>
            <person name="Jiang H."/>
            <person name="Jhangiani S.N."/>
            <person name="Agravi P."/>
            <person name="Goodspeed R."/>
            <person name="Gross S."/>
            <person name="Mandapat C."/>
            <person name="Jackson L."/>
            <person name="Mathew T."/>
            <person name="Pu L."/>
            <person name="Thornton R."/>
            <person name="Saada N."/>
            <person name="Wilczek-Boney K.B."/>
            <person name="Lee S."/>
            <person name="Kovar C."/>
            <person name="Wu Y."/>
            <person name="Scherer S.E."/>
            <person name="Worley K.C."/>
            <person name="Muzny D.M."/>
            <person name="Gibbs R."/>
        </authorList>
    </citation>
    <scope>NUCLEOTIDE SEQUENCE</scope>
    <source>
        <strain evidence="2">Brora</strain>
    </source>
</reference>
<dbReference type="EnsemblMetazoa" id="SMAR015732-RA">
    <property type="protein sequence ID" value="SMAR015732-PA"/>
    <property type="gene ID" value="SMAR015732"/>
</dbReference>
<proteinExistence type="predicted"/>
<sequence length="144" mass="16620">MHKSGLNLRRLWFAISHFRHDFLCISLVIRRANRAGRSQDFIQNFFFTVLQESETTVTLTPLRLLDVLGTPVYVTLFPTLGDPRLRNWHNQTCHRIYPSAHYIDLFRASLSRFAACSSIPNAFSLFSSMFDEGFGKAPFDTIEC</sequence>
<keyword evidence="2" id="KW-1185">Reference proteome</keyword>
<protein>
    <submittedName>
        <fullName evidence="1">Uncharacterized protein</fullName>
    </submittedName>
</protein>
<reference evidence="1" key="2">
    <citation type="submission" date="2015-02" db="UniProtKB">
        <authorList>
            <consortium name="EnsemblMetazoa"/>
        </authorList>
    </citation>
    <scope>IDENTIFICATION</scope>
</reference>
<dbReference type="EMBL" id="JH432114">
    <property type="status" value="NOT_ANNOTATED_CDS"/>
    <property type="molecule type" value="Genomic_DNA"/>
</dbReference>
<accession>T1JPF5</accession>
<dbReference type="HOGENOM" id="CLU_1798871_0_0_1"/>
<evidence type="ECO:0000313" key="2">
    <source>
        <dbReference type="Proteomes" id="UP000014500"/>
    </source>
</evidence>
<dbReference type="Proteomes" id="UP000014500">
    <property type="component" value="Unassembled WGS sequence"/>
</dbReference>
<organism evidence="1 2">
    <name type="scientific">Strigamia maritima</name>
    <name type="common">European centipede</name>
    <name type="synonym">Geophilus maritimus</name>
    <dbReference type="NCBI Taxonomy" id="126957"/>
    <lineage>
        <taxon>Eukaryota</taxon>
        <taxon>Metazoa</taxon>
        <taxon>Ecdysozoa</taxon>
        <taxon>Arthropoda</taxon>
        <taxon>Myriapoda</taxon>
        <taxon>Chilopoda</taxon>
        <taxon>Pleurostigmophora</taxon>
        <taxon>Geophilomorpha</taxon>
        <taxon>Linotaeniidae</taxon>
        <taxon>Strigamia</taxon>
    </lineage>
</organism>
<dbReference type="AlphaFoldDB" id="T1JPF5"/>
<name>T1JPF5_STRMM</name>